<dbReference type="EMBL" id="JAHYBZ010000001">
    <property type="protein sequence ID" value="MBW6397025.1"/>
    <property type="molecule type" value="Genomic_DNA"/>
</dbReference>
<gene>
    <name evidence="1" type="ORF">KPL78_04155</name>
</gene>
<keyword evidence="2" id="KW-1185">Reference proteome</keyword>
<protein>
    <recommendedName>
        <fullName evidence="3">UrcA family protein</fullName>
    </recommendedName>
</protein>
<evidence type="ECO:0008006" key="3">
    <source>
        <dbReference type="Google" id="ProtNLM"/>
    </source>
</evidence>
<accession>A0ABS7A6U0</accession>
<comment type="caution">
    <text evidence="1">The sequence shown here is derived from an EMBL/GenBank/DDBJ whole genome shotgun (WGS) entry which is preliminary data.</text>
</comment>
<dbReference type="Proteomes" id="UP001196565">
    <property type="component" value="Unassembled WGS sequence"/>
</dbReference>
<evidence type="ECO:0000313" key="1">
    <source>
        <dbReference type="EMBL" id="MBW6397025.1"/>
    </source>
</evidence>
<dbReference type="RefSeq" id="WP_219761608.1">
    <property type="nucleotide sequence ID" value="NZ_JAHYBZ010000001.1"/>
</dbReference>
<proteinExistence type="predicted"/>
<evidence type="ECO:0000313" key="2">
    <source>
        <dbReference type="Proteomes" id="UP001196565"/>
    </source>
</evidence>
<name>A0ABS7A6U0_9PROT</name>
<organism evidence="1 2">
    <name type="scientific">Roseomonas alba</name>
    <dbReference type="NCBI Taxonomy" id="2846776"/>
    <lineage>
        <taxon>Bacteria</taxon>
        <taxon>Pseudomonadati</taxon>
        <taxon>Pseudomonadota</taxon>
        <taxon>Alphaproteobacteria</taxon>
        <taxon>Acetobacterales</taxon>
        <taxon>Roseomonadaceae</taxon>
        <taxon>Roseomonas</taxon>
    </lineage>
</organism>
<reference evidence="1 2" key="1">
    <citation type="submission" date="2021-07" db="EMBL/GenBank/DDBJ databases">
        <authorList>
            <person name="So Y."/>
        </authorList>
    </citation>
    <scope>NUCLEOTIDE SEQUENCE [LARGE SCALE GENOMIC DNA]</scope>
    <source>
        <strain evidence="1 2">HJA6</strain>
    </source>
</reference>
<sequence>MSELFRRPSLKGQVGVDARCEVTMMRNAMAGMMFATLAMSAGEAAAQTVVDGSGLLRLVQTANELCRGGTGDSIETEIACEVRDDLVRRLREVGWCYGEVGQAGYQMRWHRCNRRSNQYQLP</sequence>